<evidence type="ECO:0000256" key="1">
    <source>
        <dbReference type="SAM" id="MobiDB-lite"/>
    </source>
</evidence>
<dbReference type="EMBL" id="ML733700">
    <property type="protein sequence ID" value="KAB8213114.1"/>
    <property type="molecule type" value="Genomic_DNA"/>
</dbReference>
<gene>
    <name evidence="2" type="ORF">BDV33DRAFT_230441</name>
</gene>
<dbReference type="Proteomes" id="UP000326799">
    <property type="component" value="Unassembled WGS sequence"/>
</dbReference>
<evidence type="ECO:0000313" key="3">
    <source>
        <dbReference type="Proteomes" id="UP000326799"/>
    </source>
</evidence>
<sequence>MARTSHLTWKVTKKGLVSTGNFGDFCRVQFIRFAHNENANEGSISITIKAHIANQNNSPRKLTLSIPPKLVEKCEFARESNDGLFPARFIHNVPGGATNVSDVSTLSLELNEVGHLICPSGTEYVTPTNPGDTTFDAFTRICRSQSLRIHFAGAQFVNDQLDGLETFLNALGHLNAETFDHGRHHTVKKDWRAFFPLPNPPPYCEEPVSEQVAPPEYCTKRCRDSMPHDNDRQKKPRASSPQPMDSTTEPDTPSTLPPSPSIRPTHFTSAFSLTSLERKLKGLSDGEAREVFRRLGYEHLLAKPNDVDSDLPSEKVALGKVMLIKERDIEEYIDSIFKRYLPNIVDDIAERARDLISDECKANEAEFREHLEDGNSEVRIMADECIKEVEEAAQRYIHEMNDVAQQCMDDMQKKCIENEMSVTEKTAKSKYRFNASSRSSPGNARRSSI</sequence>
<name>A0A5N6E8I1_9EURO</name>
<keyword evidence="3" id="KW-1185">Reference proteome</keyword>
<feature type="compositionally biased region" description="Basic and acidic residues" evidence="1">
    <location>
        <begin position="219"/>
        <end position="233"/>
    </location>
</feature>
<protein>
    <submittedName>
        <fullName evidence="2">Uncharacterized protein</fullName>
    </submittedName>
</protein>
<accession>A0A5N6E8I1</accession>
<dbReference type="AlphaFoldDB" id="A0A5N6E8I1"/>
<reference evidence="2 3" key="1">
    <citation type="submission" date="2019-04" db="EMBL/GenBank/DDBJ databases">
        <title>Fungal friends and foes A comparative genomics study of 23 Aspergillus species from section Flavi.</title>
        <authorList>
            <consortium name="DOE Joint Genome Institute"/>
            <person name="Kjaerbolling I."/>
            <person name="Vesth T.C."/>
            <person name="Frisvad J.C."/>
            <person name="Nybo J.L."/>
            <person name="Theobald S."/>
            <person name="Kildgaard S."/>
            <person name="Petersen T.I."/>
            <person name="Kuo A."/>
            <person name="Sato A."/>
            <person name="Lyhne E.K."/>
            <person name="Kogle M.E."/>
            <person name="Wiebenga A."/>
            <person name="Kun R.S."/>
            <person name="Lubbers R.J."/>
            <person name="Makela M.R."/>
            <person name="Barry K."/>
            <person name="Chovatia M."/>
            <person name="Clum A."/>
            <person name="Daum C."/>
            <person name="Haridas S."/>
            <person name="He G."/>
            <person name="LaButti K."/>
            <person name="Lipzen A."/>
            <person name="Mondo S."/>
            <person name="Pangilinan J."/>
            <person name="Riley R."/>
            <person name="Salamov A."/>
            <person name="Simmons B.A."/>
            <person name="Magnuson J.K."/>
            <person name="Henrissat B."/>
            <person name="Mortensen U.H."/>
            <person name="Larsen T.O."/>
            <person name="De vries R.P."/>
            <person name="Grigoriev I.V."/>
            <person name="Machida M."/>
            <person name="Baker S.E."/>
            <person name="Andersen M.R."/>
        </authorList>
    </citation>
    <scope>NUCLEOTIDE SEQUENCE [LARGE SCALE GENOMIC DNA]</scope>
    <source>
        <strain evidence="2 3">CBS 126849</strain>
    </source>
</reference>
<organism evidence="2 3">
    <name type="scientific">Aspergillus novoparasiticus</name>
    <dbReference type="NCBI Taxonomy" id="986946"/>
    <lineage>
        <taxon>Eukaryota</taxon>
        <taxon>Fungi</taxon>
        <taxon>Dikarya</taxon>
        <taxon>Ascomycota</taxon>
        <taxon>Pezizomycotina</taxon>
        <taxon>Eurotiomycetes</taxon>
        <taxon>Eurotiomycetidae</taxon>
        <taxon>Eurotiales</taxon>
        <taxon>Aspergillaceae</taxon>
        <taxon>Aspergillus</taxon>
        <taxon>Aspergillus subgen. Circumdati</taxon>
    </lineage>
</organism>
<evidence type="ECO:0000313" key="2">
    <source>
        <dbReference type="EMBL" id="KAB8213114.1"/>
    </source>
</evidence>
<feature type="region of interest" description="Disordered" evidence="1">
    <location>
        <begin position="219"/>
        <end position="264"/>
    </location>
</feature>
<proteinExistence type="predicted"/>